<dbReference type="PANTHER" id="PTHR43777:SF1">
    <property type="entry name" value="MOLYBDENUM COFACTOR CYTIDYLYLTRANSFERASE"/>
    <property type="match status" value="1"/>
</dbReference>
<evidence type="ECO:0000256" key="1">
    <source>
        <dbReference type="SAM" id="MobiDB-lite"/>
    </source>
</evidence>
<keyword evidence="3" id="KW-0808">Transferase</keyword>
<dbReference type="SUPFAM" id="SSF53448">
    <property type="entry name" value="Nucleotide-diphospho-sugar transferases"/>
    <property type="match status" value="1"/>
</dbReference>
<feature type="region of interest" description="Disordered" evidence="1">
    <location>
        <begin position="213"/>
        <end position="236"/>
    </location>
</feature>
<proteinExistence type="predicted"/>
<organism evidence="3 4">
    <name type="scientific">Candidatus Moanibacter tarae</name>
    <dbReference type="NCBI Taxonomy" id="2200854"/>
    <lineage>
        <taxon>Bacteria</taxon>
        <taxon>Pseudomonadati</taxon>
        <taxon>Verrucomicrobiota</taxon>
        <taxon>Opitutia</taxon>
        <taxon>Puniceicoccales</taxon>
        <taxon>Puniceicoccales incertae sedis</taxon>
        <taxon>Candidatus Moanibacter</taxon>
    </lineage>
</organism>
<reference evidence="3 4" key="1">
    <citation type="submission" date="2018-06" db="EMBL/GenBank/DDBJ databases">
        <title>Draft Genome Sequence of a Novel Marine Bacterium Related to the Verrucomicrobia.</title>
        <authorList>
            <person name="Vosseberg J."/>
            <person name="Martijn J."/>
            <person name="Ettema T.J.G."/>
        </authorList>
    </citation>
    <scope>NUCLEOTIDE SEQUENCE [LARGE SCALE GENOMIC DNA]</scope>
    <source>
        <strain evidence="3">TARA_B100001123</strain>
    </source>
</reference>
<sequence length="236" mass="26713">MTPEPKSNKEHNNHLGVAILAAGQSTRMGKQKLLLPWCNSTILGHLITLYRTLPTSQITAVYTRGNSAVRNELERNAIPSPNWIENPKISPEMYSSVLCAIRWKGWSNRITHIAIVLGDQPQIRKATIFQLTQFSRKNPESICQPQYKEKRCHPVILPLSTARSMASRNFIHLKEALEAYKHLILPFPSQDSGLINDIDTPKDYLEQRTLHGMSKQNGQETEIHGEHCSRDSKGPC</sequence>
<dbReference type="Pfam" id="PF12804">
    <property type="entry name" value="NTP_transf_3"/>
    <property type="match status" value="1"/>
</dbReference>
<dbReference type="InterPro" id="IPR029044">
    <property type="entry name" value="Nucleotide-diphossugar_trans"/>
</dbReference>
<dbReference type="GO" id="GO:0061602">
    <property type="term" value="F:molybdenum cofactor cytidylyltransferase activity"/>
    <property type="evidence" value="ECO:0007669"/>
    <property type="project" value="UniProtKB-EC"/>
</dbReference>
<dbReference type="Gene3D" id="3.90.550.10">
    <property type="entry name" value="Spore Coat Polysaccharide Biosynthesis Protein SpsA, Chain A"/>
    <property type="match status" value="1"/>
</dbReference>
<dbReference type="EMBL" id="CP029803">
    <property type="protein sequence ID" value="AWT60129.1"/>
    <property type="molecule type" value="Genomic_DNA"/>
</dbReference>
<evidence type="ECO:0000313" key="4">
    <source>
        <dbReference type="Proteomes" id="UP000247465"/>
    </source>
</evidence>
<evidence type="ECO:0000313" key="3">
    <source>
        <dbReference type="EMBL" id="AWT60129.1"/>
    </source>
</evidence>
<dbReference type="EC" id="2.7.7.76" evidence="3"/>
<evidence type="ECO:0000259" key="2">
    <source>
        <dbReference type="Pfam" id="PF12804"/>
    </source>
</evidence>
<dbReference type="InterPro" id="IPR025877">
    <property type="entry name" value="MobA-like_NTP_Trfase"/>
</dbReference>
<protein>
    <submittedName>
        <fullName evidence="3">Molybdenum cofactor cytidylyltransferase</fullName>
        <ecNumber evidence="3">2.7.7.76</ecNumber>
    </submittedName>
</protein>
<gene>
    <name evidence="3" type="primary">mocA</name>
    <name evidence="3" type="ORF">DF168_01330</name>
</gene>
<accession>A0A2Z4AD40</accession>
<dbReference type="KEGG" id="mtar:DF168_01330"/>
<feature type="compositionally biased region" description="Basic and acidic residues" evidence="1">
    <location>
        <begin position="221"/>
        <end position="236"/>
    </location>
</feature>
<feature type="domain" description="MobA-like NTP transferase" evidence="2">
    <location>
        <begin position="18"/>
        <end position="166"/>
    </location>
</feature>
<dbReference type="AlphaFoldDB" id="A0A2Z4AD40"/>
<keyword evidence="3" id="KW-0548">Nucleotidyltransferase</keyword>
<dbReference type="PANTHER" id="PTHR43777">
    <property type="entry name" value="MOLYBDENUM COFACTOR CYTIDYLYLTRANSFERASE"/>
    <property type="match status" value="1"/>
</dbReference>
<name>A0A2Z4AD40_9BACT</name>
<dbReference type="Proteomes" id="UP000247465">
    <property type="component" value="Chromosome"/>
</dbReference>